<keyword evidence="2" id="KW-0112">Calmodulin-binding</keyword>
<evidence type="ECO:0000256" key="3">
    <source>
        <dbReference type="ARBA" id="ARBA00022992"/>
    </source>
</evidence>
<feature type="transmembrane region" description="Helical" evidence="7">
    <location>
        <begin position="588"/>
        <end position="608"/>
    </location>
</feature>
<comment type="caution">
    <text evidence="9">The sequence shown here is derived from an EMBL/GenBank/DDBJ whole genome shotgun (WGS) entry which is preliminary data.</text>
</comment>
<dbReference type="Proteomes" id="UP001428341">
    <property type="component" value="Unassembled WGS sequence"/>
</dbReference>
<keyword evidence="4" id="KW-0406">Ion transport</keyword>
<dbReference type="GO" id="GO:0034220">
    <property type="term" value="P:monoatomic ion transmembrane transport"/>
    <property type="evidence" value="ECO:0007669"/>
    <property type="project" value="UniProtKB-KW"/>
</dbReference>
<accession>A0AAP0LQ22</accession>
<keyword evidence="4" id="KW-0813">Transport</keyword>
<dbReference type="GO" id="GO:0030552">
    <property type="term" value="F:cAMP binding"/>
    <property type="evidence" value="ECO:0007669"/>
    <property type="project" value="UniProtKB-KW"/>
</dbReference>
<keyword evidence="3" id="KW-0142">cGMP-binding</keyword>
<dbReference type="Gene3D" id="2.60.120.10">
    <property type="entry name" value="Jelly Rolls"/>
    <property type="match status" value="2"/>
</dbReference>
<feature type="compositionally biased region" description="Basic and acidic residues" evidence="6">
    <location>
        <begin position="371"/>
        <end position="383"/>
    </location>
</feature>
<dbReference type="CDD" id="cd00038">
    <property type="entry name" value="CAP_ED"/>
    <property type="match status" value="2"/>
</dbReference>
<keyword evidence="7" id="KW-0812">Transmembrane</keyword>
<dbReference type="InterPro" id="IPR014710">
    <property type="entry name" value="RmlC-like_jellyroll"/>
</dbReference>
<keyword evidence="7" id="KW-0472">Membrane</keyword>
<reference evidence="9 10" key="1">
    <citation type="submission" date="2024-05" db="EMBL/GenBank/DDBJ databases">
        <title>Haplotype-resolved chromosome-level genome assembly of Huyou (Citrus changshanensis).</title>
        <authorList>
            <person name="Miao C."/>
            <person name="Chen W."/>
            <person name="Wu Y."/>
            <person name="Wang L."/>
            <person name="Zhao S."/>
            <person name="Grierson D."/>
            <person name="Xu C."/>
            <person name="Chen K."/>
        </authorList>
    </citation>
    <scope>NUCLEOTIDE SEQUENCE [LARGE SCALE GENOMIC DNA]</scope>
    <source>
        <strain evidence="9">01-14</strain>
        <tissue evidence="9">Leaf</tissue>
    </source>
</reference>
<dbReference type="AlphaFoldDB" id="A0AAP0LQ22"/>
<dbReference type="SMART" id="SM00100">
    <property type="entry name" value="cNMP"/>
    <property type="match status" value="2"/>
</dbReference>
<keyword evidence="1" id="KW-0140">cGMP</keyword>
<dbReference type="EMBL" id="JBCGBO010000024">
    <property type="protein sequence ID" value="KAK9181934.1"/>
    <property type="molecule type" value="Genomic_DNA"/>
</dbReference>
<keyword evidence="3" id="KW-0547">Nucleotide-binding</keyword>
<feature type="transmembrane region" description="Helical" evidence="7">
    <location>
        <begin position="620"/>
        <end position="644"/>
    </location>
</feature>
<evidence type="ECO:0000313" key="10">
    <source>
        <dbReference type="Proteomes" id="UP001428341"/>
    </source>
</evidence>
<evidence type="ECO:0000256" key="4">
    <source>
        <dbReference type="ARBA" id="ARBA00023286"/>
    </source>
</evidence>
<evidence type="ECO:0000256" key="1">
    <source>
        <dbReference type="ARBA" id="ARBA00022535"/>
    </source>
</evidence>
<dbReference type="GO" id="GO:0016020">
    <property type="term" value="C:membrane"/>
    <property type="evidence" value="ECO:0007669"/>
    <property type="project" value="UniProtKB-SubCell"/>
</dbReference>
<feature type="transmembrane region" description="Helical" evidence="7">
    <location>
        <begin position="547"/>
        <end position="568"/>
    </location>
</feature>
<evidence type="ECO:0000256" key="7">
    <source>
        <dbReference type="SAM" id="Phobius"/>
    </source>
</evidence>
<dbReference type="InterPro" id="IPR018490">
    <property type="entry name" value="cNMP-bd_dom_sf"/>
</dbReference>
<dbReference type="SUPFAM" id="SSF51206">
    <property type="entry name" value="cAMP-binding domain-like"/>
    <property type="match status" value="2"/>
</dbReference>
<feature type="region of interest" description="Disordered" evidence="6">
    <location>
        <begin position="346"/>
        <end position="410"/>
    </location>
</feature>
<dbReference type="PROSITE" id="PS50042">
    <property type="entry name" value="CNMP_BINDING_3"/>
    <property type="match status" value="2"/>
</dbReference>
<gene>
    <name evidence="9" type="ORF">WN944_025075</name>
</gene>
<evidence type="ECO:0000256" key="5">
    <source>
        <dbReference type="ARBA" id="ARBA00023303"/>
    </source>
</evidence>
<proteinExistence type="predicted"/>
<feature type="domain" description="Cyclic nucleotide-binding" evidence="8">
    <location>
        <begin position="865"/>
        <end position="936"/>
    </location>
</feature>
<evidence type="ECO:0000259" key="8">
    <source>
        <dbReference type="PROSITE" id="PS50042"/>
    </source>
</evidence>
<evidence type="ECO:0000256" key="2">
    <source>
        <dbReference type="ARBA" id="ARBA00022860"/>
    </source>
</evidence>
<feature type="domain" description="Cyclic nucleotide-binding" evidence="8">
    <location>
        <begin position="193"/>
        <end position="264"/>
    </location>
</feature>
<feature type="transmembrane region" description="Helical" evidence="7">
    <location>
        <begin position="745"/>
        <end position="763"/>
    </location>
</feature>
<evidence type="ECO:0000313" key="9">
    <source>
        <dbReference type="EMBL" id="KAK9181934.1"/>
    </source>
</evidence>
<keyword evidence="4" id="KW-1071">Ligand-gated ion channel</keyword>
<keyword evidence="5" id="KW-0407">Ion channel</keyword>
<name>A0AAP0LQ22_9ROSI</name>
<keyword evidence="10" id="KW-1185">Reference proteome</keyword>
<feature type="transmembrane region" description="Helical" evidence="7">
    <location>
        <begin position="139"/>
        <end position="163"/>
    </location>
</feature>
<dbReference type="SUPFAM" id="SSF81324">
    <property type="entry name" value="Voltage-gated potassium channels"/>
    <property type="match status" value="1"/>
</dbReference>
<dbReference type="PANTHER" id="PTHR45651">
    <property type="entry name" value="CYCLIC NUCLEOTIDE-GATED ION CHANNEL 15-RELATED-RELATED"/>
    <property type="match status" value="1"/>
</dbReference>
<evidence type="ECO:0000256" key="6">
    <source>
        <dbReference type="SAM" id="MobiDB-lite"/>
    </source>
</evidence>
<dbReference type="GO" id="GO:0005516">
    <property type="term" value="F:calmodulin binding"/>
    <property type="evidence" value="ECO:0007669"/>
    <property type="project" value="UniProtKB-KW"/>
</dbReference>
<protein>
    <recommendedName>
        <fullName evidence="8">Cyclic nucleotide-binding domain-containing protein</fullName>
    </recommendedName>
</protein>
<dbReference type="Gene3D" id="1.10.287.630">
    <property type="entry name" value="Helix hairpin bin"/>
    <property type="match status" value="1"/>
</dbReference>
<dbReference type="PANTHER" id="PTHR45651:SF5">
    <property type="entry name" value="CYCLIC NUCLEOTIDE-GATED ION CHANNEL 1"/>
    <property type="match status" value="1"/>
</dbReference>
<sequence length="1002" mass="116598">MVLNLQKAFGQEPGKVQLGSFPGSLNIEKVVGGLWYFMAIERVTECWTKACINHTAQHCHFSCRVNLEEDRTYINGFCPTKIRNTTIHDFGIFHGALESGIVEETSILQKLLHCFVWGLQNLSNWGHSLQSGSDVWENIFVILVVSSGLLLFVLLIGNMQIYLQSRTVSLKEMTMKPREVEEWKPFQKLSVHGFMMLKEETLNAICDCVKPTFFTEHTHIIREGDPIDELIFVMQGKLRTYTFNDITSSSARKKDHLEDSDFYGAELVDWALRDCSSFEFSKSTRTIEALTNVEAFTLVAHDLKTVFNDMRNRAAWVIQLAWRHYTRRQSLCYHLDWCSLLGESRSPTRRSLPPPIPLPAKVQEKMPQTRGEVKAKINRESRFPKRRSPPLPIPLRDKAQEKMPQTRGEVKAKINRESGFPKRRSLPPPIPLRDKVQEKMPQTRGEVKAKIFQNPSQRFPEMEKPSGELRYRKVPISGKFQRDLYSALEIDESSGPTEFPTSNVKRSLYEMKNVFLLRPFYEMKNVFLHWLYLPFYKMKNVFLHWPYFGWMQIILFVIVISVDPLFFYLPVINNVKKCLDLHDQLSDIANVLISPVIYVLIIVYVPLARHLMQNSHKNQWGFIIFDFLILLPKSQVFGGLWYFMAIEREAECWMRACRNHTGRSHCSFKCHDNLEDYAFLNEFCPTRTQNMTIHDFGIFHGALESGIVEGKNFLHKFLRCFIWGLQNLSNLGRNLQTSSGFQENIFVILVVSSGFLLFALLMGNMQKYLKFRTVGVKEMTLKPREIEEWEPFQKLSKDLQQKVKKYKSYIQRKTDYIDAENLLNNLPKELRRNIKRELCWNLLSVVMDEYVFLTRKPFDVIMDHLCDCVKPTFLTEHTYFLREGDPIDEMIFVVQGKLRTYTLKDIQSGSTSSEHKRYDGKNTREDLLQDGDVYGEELFHWALPEYCSFDIPKSNRTIQALTNVEAFTLMADDLKTVLKNPLDSATEVSMTNKNLQKSPLGN</sequence>
<keyword evidence="7" id="KW-1133">Transmembrane helix</keyword>
<organism evidence="9 10">
    <name type="scientific">Citrus x changshan-huyou</name>
    <dbReference type="NCBI Taxonomy" id="2935761"/>
    <lineage>
        <taxon>Eukaryota</taxon>
        <taxon>Viridiplantae</taxon>
        <taxon>Streptophyta</taxon>
        <taxon>Embryophyta</taxon>
        <taxon>Tracheophyta</taxon>
        <taxon>Spermatophyta</taxon>
        <taxon>Magnoliopsida</taxon>
        <taxon>eudicotyledons</taxon>
        <taxon>Gunneridae</taxon>
        <taxon>Pentapetalae</taxon>
        <taxon>rosids</taxon>
        <taxon>malvids</taxon>
        <taxon>Sapindales</taxon>
        <taxon>Rutaceae</taxon>
        <taxon>Aurantioideae</taxon>
        <taxon>Citrus</taxon>
    </lineage>
</organism>
<dbReference type="InterPro" id="IPR000595">
    <property type="entry name" value="cNMP-bd_dom"/>
</dbReference>
<dbReference type="GO" id="GO:0030553">
    <property type="term" value="F:cGMP binding"/>
    <property type="evidence" value="ECO:0007669"/>
    <property type="project" value="UniProtKB-KW"/>
</dbReference>